<comment type="caution">
    <text evidence="1">The sequence shown here is derived from an EMBL/GenBank/DDBJ whole genome shotgun (WGS) entry which is preliminary data.</text>
</comment>
<dbReference type="EMBL" id="BKCP01011403">
    <property type="protein sequence ID" value="GER54657.1"/>
    <property type="molecule type" value="Genomic_DNA"/>
</dbReference>
<evidence type="ECO:0000313" key="1">
    <source>
        <dbReference type="EMBL" id="GER54657.1"/>
    </source>
</evidence>
<reference evidence="2" key="1">
    <citation type="journal article" date="2019" name="Curr. Biol.">
        <title>Genome Sequence of Striga asiatica Provides Insight into the Evolution of Plant Parasitism.</title>
        <authorList>
            <person name="Yoshida S."/>
            <person name="Kim S."/>
            <person name="Wafula E.K."/>
            <person name="Tanskanen J."/>
            <person name="Kim Y.M."/>
            <person name="Honaas L."/>
            <person name="Yang Z."/>
            <person name="Spallek T."/>
            <person name="Conn C.E."/>
            <person name="Ichihashi Y."/>
            <person name="Cheong K."/>
            <person name="Cui S."/>
            <person name="Der J.P."/>
            <person name="Gundlach H."/>
            <person name="Jiao Y."/>
            <person name="Hori C."/>
            <person name="Ishida J.K."/>
            <person name="Kasahara H."/>
            <person name="Kiba T."/>
            <person name="Kim M.S."/>
            <person name="Koo N."/>
            <person name="Laohavisit A."/>
            <person name="Lee Y.H."/>
            <person name="Lumba S."/>
            <person name="McCourt P."/>
            <person name="Mortimer J.C."/>
            <person name="Mutuku J.M."/>
            <person name="Nomura T."/>
            <person name="Sasaki-Sekimoto Y."/>
            <person name="Seto Y."/>
            <person name="Wang Y."/>
            <person name="Wakatake T."/>
            <person name="Sakakibara H."/>
            <person name="Demura T."/>
            <person name="Yamaguchi S."/>
            <person name="Yoneyama K."/>
            <person name="Manabe R.I."/>
            <person name="Nelson D.C."/>
            <person name="Schulman A.H."/>
            <person name="Timko M.P."/>
            <person name="dePamphilis C.W."/>
            <person name="Choi D."/>
            <person name="Shirasu K."/>
        </authorList>
    </citation>
    <scope>NUCLEOTIDE SEQUENCE [LARGE SCALE GENOMIC DNA]</scope>
    <source>
        <strain evidence="2">cv. UVA1</strain>
    </source>
</reference>
<name>A0A5A7RDL9_STRAF</name>
<gene>
    <name evidence="1" type="ORF">STAS_32268</name>
</gene>
<dbReference type="AlphaFoldDB" id="A0A5A7RDL9"/>
<accession>A0A5A7RDL9</accession>
<keyword evidence="2" id="KW-1185">Reference proteome</keyword>
<proteinExistence type="predicted"/>
<organism evidence="1 2">
    <name type="scientific">Striga asiatica</name>
    <name type="common">Asiatic witchweed</name>
    <name type="synonym">Buchnera asiatica</name>
    <dbReference type="NCBI Taxonomy" id="4170"/>
    <lineage>
        <taxon>Eukaryota</taxon>
        <taxon>Viridiplantae</taxon>
        <taxon>Streptophyta</taxon>
        <taxon>Embryophyta</taxon>
        <taxon>Tracheophyta</taxon>
        <taxon>Spermatophyta</taxon>
        <taxon>Magnoliopsida</taxon>
        <taxon>eudicotyledons</taxon>
        <taxon>Gunneridae</taxon>
        <taxon>Pentapetalae</taxon>
        <taxon>asterids</taxon>
        <taxon>lamiids</taxon>
        <taxon>Lamiales</taxon>
        <taxon>Orobanchaceae</taxon>
        <taxon>Buchnereae</taxon>
        <taxon>Striga</taxon>
    </lineage>
</organism>
<protein>
    <submittedName>
        <fullName evidence="1">RING/U-box superfamily protein</fullName>
    </submittedName>
</protein>
<feature type="non-terminal residue" evidence="1">
    <location>
        <position position="101"/>
    </location>
</feature>
<evidence type="ECO:0000313" key="2">
    <source>
        <dbReference type="Proteomes" id="UP000325081"/>
    </source>
</evidence>
<dbReference type="Proteomes" id="UP000325081">
    <property type="component" value="Unassembled WGS sequence"/>
</dbReference>
<sequence>MGTQCMLKMTFSGKHQLLHQHLEADQEGTPHDQIQDRHLEMDTKPVDELQPVCISDMSRKMDKLLQEMLYAWKLLPASLDGRNLTKILPQLSLFSLLIDHK</sequence>